<protein>
    <submittedName>
        <fullName evidence="4">Putative type III effector protein</fullName>
    </submittedName>
</protein>
<evidence type="ECO:0000313" key="2">
    <source>
        <dbReference type="EMBL" id="CUV20876.1"/>
    </source>
</evidence>
<dbReference type="NCBIfam" id="NF041347">
    <property type="entry name" value="XopG"/>
    <property type="match status" value="1"/>
</dbReference>
<dbReference type="InterPro" id="IPR028208">
    <property type="entry name" value="Effector_pro_NleD-like"/>
</dbReference>
<evidence type="ECO:0000256" key="1">
    <source>
        <dbReference type="SAM" id="MobiDB-lite"/>
    </source>
</evidence>
<evidence type="ECO:0000313" key="3">
    <source>
        <dbReference type="EMBL" id="CUV32090.1"/>
    </source>
</evidence>
<evidence type="ECO:0000313" key="4">
    <source>
        <dbReference type="EMBL" id="CUV46741.1"/>
    </source>
</evidence>
<sequence length="234" mass="26217">MCDPLTYAPVQQHLNTPMPIETRYSNIYAQSLVNTREALEDFKQDAHQALDIINSRPAGNQLLSELSELCRARRHKITIHELNSNEEPCSEPVLSRHQIEEYSPENFRENREKACDLAEKRSGWFGKKPGEGASVIVSWSMSHSSMTFSANGSPTGTCPSNTDKVSQLAHELVHAKHMVAGTWKGRWGDDRDPTTSAGKEELRAVGLGKYAETGEPSENAIRAEHGLPLRRKYY</sequence>
<feature type="region of interest" description="Disordered" evidence="1">
    <location>
        <begin position="184"/>
        <end position="203"/>
    </location>
</feature>
<accession>A0A0S4WJC7</accession>
<dbReference type="Pfam" id="PF14891">
    <property type="entry name" value="Peptidase_M91"/>
    <property type="match status" value="1"/>
</dbReference>
<name>A0A0S4WJC7_RALSL</name>
<gene>
    <name evidence="2" type="ORF">PSS4_v1_1840002</name>
    <name evidence="3" type="ORF">RUN1985_v1_1580003</name>
    <name evidence="4" type="ORF">TO10_v1_660041</name>
</gene>
<dbReference type="EMBL" id="LN899824">
    <property type="protein sequence ID" value="CUV32090.1"/>
    <property type="molecule type" value="Genomic_DNA"/>
</dbReference>
<reference evidence="4" key="1">
    <citation type="submission" date="2015-10" db="EMBL/GenBank/DDBJ databases">
        <authorList>
            <person name="Gilbert D.G."/>
        </authorList>
    </citation>
    <scope>NUCLEOTIDE SEQUENCE</scope>
    <source>
        <strain evidence="4">Phyl III-seqv23</strain>
    </source>
</reference>
<dbReference type="EMBL" id="LN899827">
    <property type="protein sequence ID" value="CUV46741.1"/>
    <property type="molecule type" value="Genomic_DNA"/>
</dbReference>
<dbReference type="AlphaFoldDB" id="A0A0S4WJC7"/>
<feature type="compositionally biased region" description="Basic and acidic residues" evidence="1">
    <location>
        <begin position="186"/>
        <end position="203"/>
    </location>
</feature>
<proteinExistence type="predicted"/>
<organism evidence="4">
    <name type="scientific">Ralstonia solanacearum</name>
    <name type="common">Pseudomonas solanacearum</name>
    <dbReference type="NCBI Taxonomy" id="305"/>
    <lineage>
        <taxon>Bacteria</taxon>
        <taxon>Pseudomonadati</taxon>
        <taxon>Pseudomonadota</taxon>
        <taxon>Betaproteobacteria</taxon>
        <taxon>Burkholderiales</taxon>
        <taxon>Burkholderiaceae</taxon>
        <taxon>Ralstonia</taxon>
        <taxon>Ralstonia solanacearum species complex</taxon>
    </lineage>
</organism>
<dbReference type="EMBL" id="LN899821">
    <property type="protein sequence ID" value="CUV20876.1"/>
    <property type="molecule type" value="Genomic_DNA"/>
</dbReference>